<dbReference type="Gene3D" id="3.30.200.20">
    <property type="entry name" value="Phosphorylase Kinase, domain 1"/>
    <property type="match status" value="1"/>
</dbReference>
<comment type="caution">
    <text evidence="8">The sequence shown here is derived from an EMBL/GenBank/DDBJ whole genome shotgun (WGS) entry which is preliminary data.</text>
</comment>
<feature type="binding site" evidence="5">
    <location>
        <position position="1060"/>
    </location>
    <ligand>
        <name>ATP</name>
        <dbReference type="ChEBI" id="CHEBI:30616"/>
    </ligand>
</feature>
<keyword evidence="1" id="KW-0808">Transferase</keyword>
<keyword evidence="9" id="KW-1185">Reference proteome</keyword>
<protein>
    <recommendedName>
        <fullName evidence="7">Protein kinase domain-containing protein</fullName>
    </recommendedName>
</protein>
<keyword evidence="3" id="KW-0418">Kinase</keyword>
<evidence type="ECO:0000313" key="9">
    <source>
        <dbReference type="Proteomes" id="UP000612055"/>
    </source>
</evidence>
<dbReference type="PROSITE" id="PS00108">
    <property type="entry name" value="PROTEIN_KINASE_ST"/>
    <property type="match status" value="1"/>
</dbReference>
<feature type="region of interest" description="Disordered" evidence="6">
    <location>
        <begin position="826"/>
        <end position="847"/>
    </location>
</feature>
<dbReference type="PROSITE" id="PS00107">
    <property type="entry name" value="PROTEIN_KINASE_ATP"/>
    <property type="match status" value="1"/>
</dbReference>
<dbReference type="GO" id="GO:0005524">
    <property type="term" value="F:ATP binding"/>
    <property type="evidence" value="ECO:0007669"/>
    <property type="project" value="UniProtKB-UniRule"/>
</dbReference>
<evidence type="ECO:0000256" key="1">
    <source>
        <dbReference type="ARBA" id="ARBA00022679"/>
    </source>
</evidence>
<feature type="region of interest" description="Disordered" evidence="6">
    <location>
        <begin position="334"/>
        <end position="375"/>
    </location>
</feature>
<feature type="domain" description="Protein kinase" evidence="7">
    <location>
        <begin position="1033"/>
        <end position="1433"/>
    </location>
</feature>
<evidence type="ECO:0000256" key="4">
    <source>
        <dbReference type="ARBA" id="ARBA00022840"/>
    </source>
</evidence>
<dbReference type="PANTHER" id="PTHR44329">
    <property type="entry name" value="SERINE/THREONINE-PROTEIN KINASE TNNI3K-RELATED"/>
    <property type="match status" value="1"/>
</dbReference>
<evidence type="ECO:0000256" key="6">
    <source>
        <dbReference type="SAM" id="MobiDB-lite"/>
    </source>
</evidence>
<reference evidence="8" key="1">
    <citation type="journal article" date="2020" name="bioRxiv">
        <title>Comparative genomics of Chlamydomonas.</title>
        <authorList>
            <person name="Craig R.J."/>
            <person name="Hasan A.R."/>
            <person name="Ness R.W."/>
            <person name="Keightley P.D."/>
        </authorList>
    </citation>
    <scope>NUCLEOTIDE SEQUENCE</scope>
    <source>
        <strain evidence="8">CCAP 11/70</strain>
    </source>
</reference>
<dbReference type="Proteomes" id="UP000612055">
    <property type="component" value="Unassembled WGS sequence"/>
</dbReference>
<dbReference type="PANTHER" id="PTHR44329:SF289">
    <property type="entry name" value="SERINE_THREONINE-PROTEIN KINASE VIK"/>
    <property type="match status" value="1"/>
</dbReference>
<name>A0A835Y8D1_9CHLO</name>
<evidence type="ECO:0000256" key="2">
    <source>
        <dbReference type="ARBA" id="ARBA00022741"/>
    </source>
</evidence>
<feature type="region of interest" description="Disordered" evidence="6">
    <location>
        <begin position="581"/>
        <end position="603"/>
    </location>
</feature>
<dbReference type="InterPro" id="IPR017441">
    <property type="entry name" value="Protein_kinase_ATP_BS"/>
</dbReference>
<dbReference type="PROSITE" id="PS50011">
    <property type="entry name" value="PROTEIN_KINASE_DOM"/>
    <property type="match status" value="1"/>
</dbReference>
<dbReference type="GO" id="GO:0004674">
    <property type="term" value="F:protein serine/threonine kinase activity"/>
    <property type="evidence" value="ECO:0007669"/>
    <property type="project" value="TreeGrafter"/>
</dbReference>
<feature type="compositionally biased region" description="Basic residues" evidence="6">
    <location>
        <begin position="457"/>
        <end position="468"/>
    </location>
</feature>
<dbReference type="InterPro" id="IPR000719">
    <property type="entry name" value="Prot_kinase_dom"/>
</dbReference>
<sequence length="1468" mass="148242">MQRLAVGAHLVQEATGAALVGLLGLAKGLEAGTLLTLASTGVAASCLQLGELLPLPGASIPSGQAVQGEGDAPTALALAPWEPPKALASHQLADGDRLAYKHEGWRRVLSCLTSSCAPSPRAIMRESGQRGLSRAGSGPWHVVLVPLAMGPDLLGAMLLALPGEAAAGPGPSPPPLLHALLTKPGALEELGACVAECCLGPVLPAVSQVCCNAALLASCPTVHLLSTALTAALVGPLSSELFVDFGVRLALLPHKDAARGILFDDTSACARGALQRASRSGFHLVNLQRCASATAPLDTLTGAPPSSPSQYRLLADPAAHAHAAAHTLGNTGTAGVGPLSLQDTGPTSLGAQRRSRGGGFPPLSPQGADAGPSSSKVALVQGLAGQQITTGGSTTRLMVLKSAAEAVGRAVGGRSSAEVSLAGAVLTPAYPGAHEGPPSEPPPTTLLTTASTAPARHSGRGSHPRVPPRRSYTGLTAGIRNVSGAGGTSGNGPANSAGKIPGLGTAASAPFRIVNTGGGSASTLLVPREQGKASTFALNSTLAASILAQAIAGNLAAATHTSTATISFLCDTADPAYVRATGNTRTSPNQQRNSAHLPNSPVSTHGPLAALHEACAVPTSLPPSLRLAGAIVASLPAYLQDATQPSDDICLALRRGTSGPNPNASNGGGAGTLSNACSGPLAVPPACLVAVGGCWIQPGLDSEHGASATATMGQLGPSSGRGLSTHGGADVDLATSTSSSGPPAPPALLVYLTSQVSLPRPLLAAARDRVAGLLEVLLPAALHSLQGPAIDDWALIRAVALGLVSGATGSTNAAGSCGTNGTLGAPTTASTGGGQASAAGTSSLSNRMQPASPLGFTTTTMTTSASSSAAARLSRAGARAAAAISAAVTSVSCSLGTATQRHESTSCSTAVGSPPGARVARPAVPCGEVSRPDSLASTMGFDSMVDDLCNGITGVAPSVSVAGPGMRGQLSNALTPGGTMSSTVLSQALEETEDVRQAQLGLMVSTFATELQRVRHVAAGPGGLHAEDDVRALQLMRAIGKGGSSVAFLATLHSLRVAIKVIFPDEDDPNAPAAKPSAMGSVRPSSAKQRRTRQLLQGVRELAVMTSISHPNIVQVYSYCTRVLVPDPPSTPGEVPRLVVVPEGDPTPGPLCTVLIMEYCDMGSLADAIDTGLFVKSAKMAAAALARDHRSASGAFAGPAAAAAAAADASGASRTNRTLGMVVTSAASAAATAGGPIMRAVYLTLLEVALALRHLHSMGLVHCDVKPANVLLRSSATDPRGFTAKLTDFGFVNLLDQPTPEEEKPWPDEGEERTTNPKRLSNRATLRFADRAGTVTHMAPELFLQGRSADSSIDVFALGILMWELYTGRAPYQEYAGNGFQEVPYKVVRDGMRPRFPTDAPVHFKMLAQECWATSPEKRPSAAAVVTRLQQLLDLCCKAALFGSVGAQGDKQMATQAAAPQFGRMTAT</sequence>
<feature type="compositionally biased region" description="Low complexity" evidence="6">
    <location>
        <begin position="445"/>
        <end position="455"/>
    </location>
</feature>
<dbReference type="SMART" id="SM00220">
    <property type="entry name" value="S_TKc"/>
    <property type="match status" value="1"/>
</dbReference>
<feature type="region of interest" description="Disordered" evidence="6">
    <location>
        <begin position="478"/>
        <end position="497"/>
    </location>
</feature>
<feature type="compositionally biased region" description="Basic and acidic residues" evidence="6">
    <location>
        <begin position="1301"/>
        <end position="1315"/>
    </location>
</feature>
<feature type="region of interest" description="Disordered" evidence="6">
    <location>
        <begin position="1066"/>
        <end position="1090"/>
    </location>
</feature>
<evidence type="ECO:0000256" key="3">
    <source>
        <dbReference type="ARBA" id="ARBA00022777"/>
    </source>
</evidence>
<evidence type="ECO:0000259" key="7">
    <source>
        <dbReference type="PROSITE" id="PS50011"/>
    </source>
</evidence>
<keyword evidence="2 5" id="KW-0547">Nucleotide-binding</keyword>
<feature type="region of interest" description="Disordered" evidence="6">
    <location>
        <begin position="707"/>
        <end position="741"/>
    </location>
</feature>
<feature type="compositionally biased region" description="Polar residues" evidence="6">
    <location>
        <begin position="341"/>
        <end position="350"/>
    </location>
</feature>
<dbReference type="InterPro" id="IPR008271">
    <property type="entry name" value="Ser/Thr_kinase_AS"/>
</dbReference>
<gene>
    <name evidence="8" type="ORF">HYH03_007638</name>
</gene>
<evidence type="ECO:0000256" key="5">
    <source>
        <dbReference type="PROSITE-ProRule" id="PRU10141"/>
    </source>
</evidence>
<dbReference type="EMBL" id="JAEHOE010000032">
    <property type="protein sequence ID" value="KAG2494285.1"/>
    <property type="molecule type" value="Genomic_DNA"/>
</dbReference>
<dbReference type="OrthoDB" id="542487at2759"/>
<feature type="compositionally biased region" description="Low complexity" evidence="6">
    <location>
        <begin position="826"/>
        <end position="845"/>
    </location>
</feature>
<organism evidence="8 9">
    <name type="scientific">Edaphochlamys debaryana</name>
    <dbReference type="NCBI Taxonomy" id="47281"/>
    <lineage>
        <taxon>Eukaryota</taxon>
        <taxon>Viridiplantae</taxon>
        <taxon>Chlorophyta</taxon>
        <taxon>core chlorophytes</taxon>
        <taxon>Chlorophyceae</taxon>
        <taxon>CS clade</taxon>
        <taxon>Chlamydomonadales</taxon>
        <taxon>Chlamydomonadales incertae sedis</taxon>
        <taxon>Edaphochlamys</taxon>
    </lineage>
</organism>
<dbReference type="InterPro" id="IPR051681">
    <property type="entry name" value="Ser/Thr_Kinases-Pseudokinases"/>
</dbReference>
<evidence type="ECO:0000313" key="8">
    <source>
        <dbReference type="EMBL" id="KAG2494285.1"/>
    </source>
</evidence>
<feature type="region of interest" description="Disordered" evidence="6">
    <location>
        <begin position="1296"/>
        <end position="1323"/>
    </location>
</feature>
<accession>A0A835Y8D1</accession>
<dbReference type="InterPro" id="IPR011009">
    <property type="entry name" value="Kinase-like_dom_sf"/>
</dbReference>
<dbReference type="Gene3D" id="1.10.510.10">
    <property type="entry name" value="Transferase(Phosphotransferase) domain 1"/>
    <property type="match status" value="1"/>
</dbReference>
<dbReference type="Pfam" id="PF00069">
    <property type="entry name" value="Pkinase"/>
    <property type="match status" value="1"/>
</dbReference>
<keyword evidence="4 5" id="KW-0067">ATP-binding</keyword>
<proteinExistence type="predicted"/>
<dbReference type="SUPFAM" id="SSF56112">
    <property type="entry name" value="Protein kinase-like (PK-like)"/>
    <property type="match status" value="1"/>
</dbReference>
<feature type="region of interest" description="Disordered" evidence="6">
    <location>
        <begin position="430"/>
        <end position="473"/>
    </location>
</feature>